<gene>
    <name evidence="8" type="ORF">EDC14_1009132</name>
</gene>
<dbReference type="EMBL" id="SLUN01000009">
    <property type="protein sequence ID" value="TCL70814.1"/>
    <property type="molecule type" value="Genomic_DNA"/>
</dbReference>
<evidence type="ECO:0000313" key="9">
    <source>
        <dbReference type="Proteomes" id="UP000295008"/>
    </source>
</evidence>
<evidence type="ECO:0000256" key="5">
    <source>
        <dbReference type="ARBA" id="ARBA00023315"/>
    </source>
</evidence>
<organism evidence="8 9">
    <name type="scientific">Hydrogenispora ethanolica</name>
    <dbReference type="NCBI Taxonomy" id="1082276"/>
    <lineage>
        <taxon>Bacteria</taxon>
        <taxon>Bacillati</taxon>
        <taxon>Bacillota</taxon>
        <taxon>Hydrogenispora</taxon>
    </lineage>
</organism>
<reference evidence="8 9" key="1">
    <citation type="submission" date="2019-03" db="EMBL/GenBank/DDBJ databases">
        <title>Genomic Encyclopedia of Type Strains, Phase IV (KMG-IV): sequencing the most valuable type-strain genomes for metagenomic binning, comparative biology and taxonomic classification.</title>
        <authorList>
            <person name="Goeker M."/>
        </authorList>
    </citation>
    <scope>NUCLEOTIDE SEQUENCE [LARGE SCALE GENOMIC DNA]</scope>
    <source>
        <strain evidence="8 9">LX-B</strain>
    </source>
</reference>
<dbReference type="InterPro" id="IPR017861">
    <property type="entry name" value="KAE1/TsaD"/>
</dbReference>
<evidence type="ECO:0000256" key="1">
    <source>
        <dbReference type="ARBA" id="ARBA00012156"/>
    </source>
</evidence>
<sequence>MEGVPSFFMQKQLIIGLDTSCYTTSLALIDGTGAVALDRRILLRVKPGERGLRQSEAVFQHLQNLPKLLETPLEEPAIALVAMSVRPRPVEGAYLPVFQAGASFGETLAKLVGAPWIGLSHQEGHIRAGLHHAAAVWNEAFLAWHISGGTTELLLVRPAAVGYALDLLGGSSDLQVGQFVDRIGVALGAAFPAGPALERLALLAAAPEPLPVVTRDLTISFSGPLSAAERKLAAGNCVPENLALGVFQAIAAALLQVTQRAALRHGIRRVLLVGGVASNQIIRDVLSAAGTRDGIDFQFGAKELSSDNAVGIGLLGYDYLMDAERRIS</sequence>
<dbReference type="Pfam" id="PF00814">
    <property type="entry name" value="TsaD"/>
    <property type="match status" value="1"/>
</dbReference>
<name>A0A4R1RWI7_HYDET</name>
<dbReference type="SUPFAM" id="SSF53067">
    <property type="entry name" value="Actin-like ATPase domain"/>
    <property type="match status" value="1"/>
</dbReference>
<keyword evidence="2" id="KW-0808">Transferase</keyword>
<dbReference type="GO" id="GO:0008033">
    <property type="term" value="P:tRNA processing"/>
    <property type="evidence" value="ECO:0007669"/>
    <property type="project" value="UniProtKB-KW"/>
</dbReference>
<accession>A0A4R1RWI7</accession>
<dbReference type="Proteomes" id="UP000295008">
    <property type="component" value="Unassembled WGS sequence"/>
</dbReference>
<dbReference type="Gene3D" id="3.30.420.40">
    <property type="match status" value="2"/>
</dbReference>
<comment type="catalytic activity">
    <reaction evidence="6">
        <text>L-threonylcarbamoyladenylate + adenosine(37) in tRNA = N(6)-L-threonylcarbamoyladenosine(37) in tRNA + AMP + H(+)</text>
        <dbReference type="Rhea" id="RHEA:37059"/>
        <dbReference type="Rhea" id="RHEA-COMP:10162"/>
        <dbReference type="Rhea" id="RHEA-COMP:10163"/>
        <dbReference type="ChEBI" id="CHEBI:15378"/>
        <dbReference type="ChEBI" id="CHEBI:73682"/>
        <dbReference type="ChEBI" id="CHEBI:74411"/>
        <dbReference type="ChEBI" id="CHEBI:74418"/>
        <dbReference type="ChEBI" id="CHEBI:456215"/>
        <dbReference type="EC" id="2.3.1.234"/>
    </reaction>
</comment>
<dbReference type="RefSeq" id="WP_132014086.1">
    <property type="nucleotide sequence ID" value="NZ_SLUN01000009.1"/>
</dbReference>
<evidence type="ECO:0000313" key="8">
    <source>
        <dbReference type="EMBL" id="TCL70814.1"/>
    </source>
</evidence>
<evidence type="ECO:0000256" key="4">
    <source>
        <dbReference type="ARBA" id="ARBA00022723"/>
    </source>
</evidence>
<dbReference type="OrthoDB" id="1675500at2"/>
<feature type="domain" description="Gcp-like" evidence="7">
    <location>
        <begin position="60"/>
        <end position="312"/>
    </location>
</feature>
<protein>
    <recommendedName>
        <fullName evidence="1">N(6)-L-threonylcarbamoyladenine synthase</fullName>
        <ecNumber evidence="1">2.3.1.234</ecNumber>
    </recommendedName>
</protein>
<comment type="caution">
    <text evidence="8">The sequence shown here is derived from an EMBL/GenBank/DDBJ whole genome shotgun (WGS) entry which is preliminary data.</text>
</comment>
<evidence type="ECO:0000259" key="7">
    <source>
        <dbReference type="Pfam" id="PF00814"/>
    </source>
</evidence>
<dbReference type="AlphaFoldDB" id="A0A4R1RWI7"/>
<evidence type="ECO:0000256" key="3">
    <source>
        <dbReference type="ARBA" id="ARBA00022694"/>
    </source>
</evidence>
<dbReference type="PANTHER" id="PTHR11735">
    <property type="entry name" value="TRNA N6-ADENOSINE THREONYLCARBAMOYLTRANSFERASE"/>
    <property type="match status" value="1"/>
</dbReference>
<keyword evidence="4" id="KW-0479">Metal-binding</keyword>
<dbReference type="GO" id="GO:0046872">
    <property type="term" value="F:metal ion binding"/>
    <property type="evidence" value="ECO:0007669"/>
    <property type="project" value="UniProtKB-KW"/>
</dbReference>
<dbReference type="EC" id="2.3.1.234" evidence="1"/>
<dbReference type="InterPro" id="IPR043129">
    <property type="entry name" value="ATPase_NBD"/>
</dbReference>
<keyword evidence="9" id="KW-1185">Reference proteome</keyword>
<dbReference type="PRINTS" id="PR00789">
    <property type="entry name" value="OSIALOPTASE"/>
</dbReference>
<dbReference type="PANTHER" id="PTHR11735:SF11">
    <property type="entry name" value="TRNA THREONYLCARBAMOYLADENOSINE BIOSYNTHESIS PROTEIN TSAB"/>
    <property type="match status" value="1"/>
</dbReference>
<keyword evidence="5" id="KW-0012">Acyltransferase</keyword>
<keyword evidence="3" id="KW-0819">tRNA processing</keyword>
<proteinExistence type="predicted"/>
<evidence type="ECO:0000256" key="6">
    <source>
        <dbReference type="ARBA" id="ARBA00048117"/>
    </source>
</evidence>
<dbReference type="GO" id="GO:0005829">
    <property type="term" value="C:cytosol"/>
    <property type="evidence" value="ECO:0007669"/>
    <property type="project" value="TreeGrafter"/>
</dbReference>
<dbReference type="InterPro" id="IPR000905">
    <property type="entry name" value="Gcp-like_dom"/>
</dbReference>
<evidence type="ECO:0000256" key="2">
    <source>
        <dbReference type="ARBA" id="ARBA00022679"/>
    </source>
</evidence>
<dbReference type="GO" id="GO:0061711">
    <property type="term" value="F:tRNA N(6)-L-threonylcarbamoyladenine synthase activity"/>
    <property type="evidence" value="ECO:0007669"/>
    <property type="project" value="UniProtKB-EC"/>
</dbReference>